<protein>
    <recommendedName>
        <fullName evidence="2">STAS domain-containing protein</fullName>
    </recommendedName>
</protein>
<organism evidence="1">
    <name type="scientific">marine sediment metagenome</name>
    <dbReference type="NCBI Taxonomy" id="412755"/>
    <lineage>
        <taxon>unclassified sequences</taxon>
        <taxon>metagenomes</taxon>
        <taxon>ecological metagenomes</taxon>
    </lineage>
</organism>
<gene>
    <name evidence="1" type="ORF">S01H4_52812</name>
</gene>
<dbReference type="AlphaFoldDB" id="X1D3M4"/>
<reference evidence="1" key="1">
    <citation type="journal article" date="2014" name="Front. Microbiol.">
        <title>High frequency of phylogenetically diverse reductive dehalogenase-homologous genes in deep subseafloor sedimentary metagenomes.</title>
        <authorList>
            <person name="Kawai M."/>
            <person name="Futagami T."/>
            <person name="Toyoda A."/>
            <person name="Takaki Y."/>
            <person name="Nishi S."/>
            <person name="Hori S."/>
            <person name="Arai W."/>
            <person name="Tsubouchi T."/>
            <person name="Morono Y."/>
            <person name="Uchiyama I."/>
            <person name="Ito T."/>
            <person name="Fujiyama A."/>
            <person name="Inagaki F."/>
            <person name="Takami H."/>
        </authorList>
    </citation>
    <scope>NUCLEOTIDE SEQUENCE</scope>
    <source>
        <strain evidence="1">Expedition CK06-06</strain>
    </source>
</reference>
<evidence type="ECO:0008006" key="2">
    <source>
        <dbReference type="Google" id="ProtNLM"/>
    </source>
</evidence>
<proteinExistence type="predicted"/>
<comment type="caution">
    <text evidence="1">The sequence shown here is derived from an EMBL/GenBank/DDBJ whole genome shotgun (WGS) entry which is preliminary data.</text>
</comment>
<dbReference type="EMBL" id="BART01030211">
    <property type="protein sequence ID" value="GAH15341.1"/>
    <property type="molecule type" value="Genomic_DNA"/>
</dbReference>
<sequence length="135" mass="15674">MRVLTYGDIMDVGTSVFTSVAKLDGAKLILSFSGVIRVDNPYKHLENYINDLEDELKESVINEIDFDFRELNFCNSNGFYVIMDITEIIYNRLSAPVLVKRLKDDDWQQETLPILLNIDEPEINNRTTFKEFSEL</sequence>
<evidence type="ECO:0000313" key="1">
    <source>
        <dbReference type="EMBL" id="GAH15341.1"/>
    </source>
</evidence>
<name>X1D3M4_9ZZZZ</name>
<accession>X1D3M4</accession>